<reference evidence="4 5" key="1">
    <citation type="journal article" date="2014" name="BMC Genomics">
        <title>Comparison of environmental and isolate Sulfobacillus genomes reveals diverse carbon, sulfur, nitrogen, and hydrogen metabolisms.</title>
        <authorList>
            <person name="Justice N.B."/>
            <person name="Norman A."/>
            <person name="Brown C.T."/>
            <person name="Singh A."/>
            <person name="Thomas B.C."/>
            <person name="Banfield J.F."/>
        </authorList>
    </citation>
    <scope>NUCLEOTIDE SEQUENCE [LARGE SCALE GENOMIC DNA]</scope>
    <source>
        <strain evidence="4">AMDSBA1</strain>
    </source>
</reference>
<dbReference type="InterPro" id="IPR001303">
    <property type="entry name" value="Aldolase_II/adducin_N"/>
</dbReference>
<dbReference type="SUPFAM" id="SSF53639">
    <property type="entry name" value="AraD/HMP-PK domain-like"/>
    <property type="match status" value="1"/>
</dbReference>
<name>A0A2T2WWN4_9FIRM</name>
<dbReference type="InterPro" id="IPR050197">
    <property type="entry name" value="Aldolase_class_II_sugar_metab"/>
</dbReference>
<dbReference type="GO" id="GO:0019323">
    <property type="term" value="P:pentose catabolic process"/>
    <property type="evidence" value="ECO:0007669"/>
    <property type="project" value="TreeGrafter"/>
</dbReference>
<proteinExistence type="predicted"/>
<dbReference type="GO" id="GO:0046872">
    <property type="term" value="F:metal ion binding"/>
    <property type="evidence" value="ECO:0007669"/>
    <property type="project" value="UniProtKB-KW"/>
</dbReference>
<evidence type="ECO:0000313" key="5">
    <source>
        <dbReference type="Proteomes" id="UP000242699"/>
    </source>
</evidence>
<keyword evidence="1" id="KW-0479">Metal-binding</keyword>
<keyword evidence="2" id="KW-0456">Lyase</keyword>
<evidence type="ECO:0000256" key="2">
    <source>
        <dbReference type="ARBA" id="ARBA00023239"/>
    </source>
</evidence>
<protein>
    <recommendedName>
        <fullName evidence="3">Class II aldolase/adducin N-terminal domain-containing protein</fullName>
    </recommendedName>
</protein>
<dbReference type="PANTHER" id="PTHR22789:SF0">
    <property type="entry name" value="3-OXO-TETRONATE 4-PHOSPHATE DECARBOXYLASE-RELATED"/>
    <property type="match status" value="1"/>
</dbReference>
<evidence type="ECO:0000259" key="3">
    <source>
        <dbReference type="SMART" id="SM01007"/>
    </source>
</evidence>
<dbReference type="InterPro" id="IPR036409">
    <property type="entry name" value="Aldolase_II/adducin_N_sf"/>
</dbReference>
<dbReference type="PANTHER" id="PTHR22789">
    <property type="entry name" value="FUCULOSE PHOSPHATE ALDOLASE"/>
    <property type="match status" value="1"/>
</dbReference>
<sequence length="221" mass="24486">MFRGRGGMVEVRDELVKYSRRMVQDRLAFGTTGNLSVRDNDLLWITPSGIPFDEVDANNIVGVEIVSGKIVESPARPSSELPLHLAFYRNQPDIGAIVHTHSEYATIFAALGEPIVPVHYQMSLSVYEVNCAPYATYGTDQLAQNALKTMGSHDRAVLLANHGLVTVGSSLTAAYQTALDVEWTARLFYRARSIGNPRVLSPEEITAVRDQFRHYGQHPND</sequence>
<dbReference type="Gene3D" id="3.40.225.10">
    <property type="entry name" value="Class II aldolase/adducin N-terminal domain"/>
    <property type="match status" value="1"/>
</dbReference>
<accession>A0A2T2WWN4</accession>
<comment type="caution">
    <text evidence="4">The sequence shown here is derived from an EMBL/GenBank/DDBJ whole genome shotgun (WGS) entry which is preliminary data.</text>
</comment>
<evidence type="ECO:0000256" key="1">
    <source>
        <dbReference type="ARBA" id="ARBA00022723"/>
    </source>
</evidence>
<dbReference type="SMART" id="SM01007">
    <property type="entry name" value="Aldolase_II"/>
    <property type="match status" value="1"/>
</dbReference>
<dbReference type="Pfam" id="PF00596">
    <property type="entry name" value="Aldolase_II"/>
    <property type="match status" value="1"/>
</dbReference>
<dbReference type="GO" id="GO:0005829">
    <property type="term" value="C:cytosol"/>
    <property type="evidence" value="ECO:0007669"/>
    <property type="project" value="TreeGrafter"/>
</dbReference>
<dbReference type="AlphaFoldDB" id="A0A2T2WWN4"/>
<feature type="domain" description="Class II aldolase/adducin N-terminal" evidence="3">
    <location>
        <begin position="13"/>
        <end position="189"/>
    </location>
</feature>
<dbReference type="GO" id="GO:0016832">
    <property type="term" value="F:aldehyde-lyase activity"/>
    <property type="evidence" value="ECO:0007669"/>
    <property type="project" value="TreeGrafter"/>
</dbReference>
<dbReference type="Proteomes" id="UP000242699">
    <property type="component" value="Unassembled WGS sequence"/>
</dbReference>
<dbReference type="EMBL" id="PXYT01000034">
    <property type="protein sequence ID" value="PSR26636.1"/>
    <property type="molecule type" value="Genomic_DNA"/>
</dbReference>
<gene>
    <name evidence="4" type="ORF">C7B43_13560</name>
</gene>
<evidence type="ECO:0000313" key="4">
    <source>
        <dbReference type="EMBL" id="PSR26636.1"/>
    </source>
</evidence>
<organism evidence="4 5">
    <name type="scientific">Sulfobacillus benefaciens</name>
    <dbReference type="NCBI Taxonomy" id="453960"/>
    <lineage>
        <taxon>Bacteria</taxon>
        <taxon>Bacillati</taxon>
        <taxon>Bacillota</taxon>
        <taxon>Clostridia</taxon>
        <taxon>Eubacteriales</taxon>
        <taxon>Clostridiales Family XVII. Incertae Sedis</taxon>
        <taxon>Sulfobacillus</taxon>
    </lineage>
</organism>